<keyword evidence="14" id="KW-0067">ATP-binding</keyword>
<feature type="chain" id="PRO_5019132893" description="non-specific serine/threonine protein kinase" evidence="22">
    <location>
        <begin position="36"/>
        <end position="967"/>
    </location>
</feature>
<dbReference type="Gene3D" id="3.80.10.10">
    <property type="entry name" value="Ribonuclease Inhibitor"/>
    <property type="match status" value="4"/>
</dbReference>
<sequence length="967" mass="105222">MSFVFDPFMTFGSPSWLLTLTSALIVPFLLSEAAASATAVTSDTSDRSALLSIRAHLNPFTSLASWDSHNSSIPFCQWPGITCGSSKNPGRVTALNLTNLGLTGSVSSDIGNLTFLRSLDLSFNNLQGQLPPELGRLSHLELLVLSRNALEGRIPGTLANCSNLWRISLGSNRLAGEIPAEFGALPKLQILSLHYNDLNGRIPASLGNLSSITHIDLVGNRMTGTIPPSLGRPQTLVHISVTSNSLTGAIPLSIFNMSSLSYLYVGYNQLSGTLPPDMGNTLASLEVLQAFGNILEGPVPISLPNASLLREVVLPYNRLSGPLPWDIGKLRYLSSLNLRANGIEARKAEDWEFFTSLANCSNLQTLDLEYNKLEGTLPSTIVNLSTQLTWLGLGGNEVHGSIPEGIGRFIHLERLDLNQMALTGTVRTRSSTETSGRRTVGKLRNLHVLSLDNNQLSGALPPAVGNLTRLEKLYLNGNGLQGEIPKSFRNLRQLTVCDLSFNKLEGRIPDELTDMTSLTRYLNLSRNLFTGPLPAEVGSLKNLEALDISKNRLSGEIPSSIGECQVLQYLYLQGNHLEGAIPDSLGGLTGIQVLDLSCNNLSGHIPLSFERLEHVRFLNLSFNDLQGQVPNEGVFRNANVYSVTGNNKLCGGIKALHLQPCPGHVPGKKDGSPAVRSLVTIVIPVTLFALSLAAASYLLHRQRTRKRMPVVPSKRLYPIASYSEIYRATDGFSPSNIIDMNGDASSALTLLQRLNIAIDVASALDYLRHYSGTTIVHCDLKPSNVLLDNDMVAHLCDFGSAEFLKDTTSGDLAKEISRISRLKGSIGYPASKFLSMVVEYGLGGTVSTKGDVYSYGVLTLEMFSGRRPTDSHFKDGESLHRYVKMAYPAQIFDIVDPSLLLREQDAKANIDKGIHKCLLSVINVGLSCSNESASDRMEMEDVIKRLHVARRILLEETLAENRRGDDM</sequence>
<dbReference type="InterPro" id="IPR008271">
    <property type="entry name" value="Ser/Thr_kinase_AS"/>
</dbReference>
<protein>
    <recommendedName>
        <fullName evidence="3">non-specific serine/threonine protein kinase</fullName>
        <ecNumber evidence="3">2.7.11.1</ecNumber>
    </recommendedName>
</protein>
<dbReference type="Proteomes" id="UP000287651">
    <property type="component" value="Unassembled WGS sequence"/>
</dbReference>
<keyword evidence="16 21" id="KW-0472">Membrane</keyword>
<evidence type="ECO:0000259" key="23">
    <source>
        <dbReference type="PROSITE" id="PS50011"/>
    </source>
</evidence>
<dbReference type="PROSITE" id="PS50011">
    <property type="entry name" value="PROTEIN_KINASE_DOM"/>
    <property type="match status" value="1"/>
</dbReference>
<evidence type="ECO:0000313" key="24">
    <source>
        <dbReference type="EMBL" id="RRT64898.1"/>
    </source>
</evidence>
<keyword evidence="6" id="KW-0597">Phosphoprotein</keyword>
<evidence type="ECO:0000256" key="2">
    <source>
        <dbReference type="ARBA" id="ARBA00008684"/>
    </source>
</evidence>
<keyword evidence="17" id="KW-0675">Receptor</keyword>
<dbReference type="FunFam" id="3.80.10.10:FF:000275">
    <property type="entry name" value="Leucine-rich repeat receptor-like protein kinase"/>
    <property type="match status" value="1"/>
</dbReference>
<evidence type="ECO:0000256" key="5">
    <source>
        <dbReference type="ARBA" id="ARBA00022527"/>
    </source>
</evidence>
<evidence type="ECO:0000256" key="4">
    <source>
        <dbReference type="ARBA" id="ARBA00022475"/>
    </source>
</evidence>
<evidence type="ECO:0000256" key="8">
    <source>
        <dbReference type="ARBA" id="ARBA00022679"/>
    </source>
</evidence>
<evidence type="ECO:0000256" key="10">
    <source>
        <dbReference type="ARBA" id="ARBA00022729"/>
    </source>
</evidence>
<dbReference type="SMART" id="SM00365">
    <property type="entry name" value="LRR_SD22"/>
    <property type="match status" value="4"/>
</dbReference>
<dbReference type="SMART" id="SM00369">
    <property type="entry name" value="LRR_TYP"/>
    <property type="match status" value="10"/>
</dbReference>
<dbReference type="Pfam" id="PF08263">
    <property type="entry name" value="LRRNT_2"/>
    <property type="match status" value="1"/>
</dbReference>
<dbReference type="SMART" id="SM00220">
    <property type="entry name" value="S_TKc"/>
    <property type="match status" value="1"/>
</dbReference>
<dbReference type="EC" id="2.7.11.1" evidence="3"/>
<dbReference type="Gene3D" id="1.10.510.10">
    <property type="entry name" value="Transferase(Phosphotransferase) domain 1"/>
    <property type="match status" value="1"/>
</dbReference>
<comment type="similarity">
    <text evidence="2">Belongs to the protein kinase superfamily. Ser/Thr protein kinase family.</text>
</comment>
<keyword evidence="8" id="KW-0808">Transferase</keyword>
<name>A0A426ZLM8_ENSVE</name>
<comment type="subcellular location">
    <subcellularLocation>
        <location evidence="1">Cell membrane</location>
        <topology evidence="1">Single-pass type I membrane protein</topology>
    </subcellularLocation>
</comment>
<keyword evidence="5" id="KW-0723">Serine/threonine-protein kinase</keyword>
<reference evidence="24 25" key="1">
    <citation type="journal article" date="2014" name="Agronomy (Basel)">
        <title>A Draft Genome Sequence for Ensete ventricosum, the Drought-Tolerant Tree Against Hunger.</title>
        <authorList>
            <person name="Harrison J."/>
            <person name="Moore K.A."/>
            <person name="Paszkiewicz K."/>
            <person name="Jones T."/>
            <person name="Grant M."/>
            <person name="Ambacheew D."/>
            <person name="Muzemil S."/>
            <person name="Studholme D.J."/>
        </authorList>
    </citation>
    <scope>NUCLEOTIDE SEQUENCE [LARGE SCALE GENOMIC DNA]</scope>
</reference>
<dbReference type="SUPFAM" id="SSF52058">
    <property type="entry name" value="L domain-like"/>
    <property type="match status" value="1"/>
</dbReference>
<evidence type="ECO:0000256" key="7">
    <source>
        <dbReference type="ARBA" id="ARBA00022614"/>
    </source>
</evidence>
<evidence type="ECO:0000256" key="22">
    <source>
        <dbReference type="SAM" id="SignalP"/>
    </source>
</evidence>
<keyword evidence="15 21" id="KW-1133">Transmembrane helix</keyword>
<dbReference type="Pfam" id="PF00560">
    <property type="entry name" value="LRR_1"/>
    <property type="match status" value="7"/>
</dbReference>
<feature type="domain" description="Protein kinase" evidence="23">
    <location>
        <begin position="470"/>
        <end position="950"/>
    </location>
</feature>
<keyword evidence="10 22" id="KW-0732">Signal</keyword>
<comment type="catalytic activity">
    <reaction evidence="19">
        <text>L-threonyl-[protein] + ATP = O-phospho-L-threonyl-[protein] + ADP + H(+)</text>
        <dbReference type="Rhea" id="RHEA:46608"/>
        <dbReference type="Rhea" id="RHEA-COMP:11060"/>
        <dbReference type="Rhea" id="RHEA-COMP:11605"/>
        <dbReference type="ChEBI" id="CHEBI:15378"/>
        <dbReference type="ChEBI" id="CHEBI:30013"/>
        <dbReference type="ChEBI" id="CHEBI:30616"/>
        <dbReference type="ChEBI" id="CHEBI:61977"/>
        <dbReference type="ChEBI" id="CHEBI:456216"/>
        <dbReference type="EC" id="2.7.11.1"/>
    </reaction>
</comment>
<keyword evidence="4" id="KW-1003">Cell membrane</keyword>
<evidence type="ECO:0000256" key="11">
    <source>
        <dbReference type="ARBA" id="ARBA00022737"/>
    </source>
</evidence>
<dbReference type="InterPro" id="IPR051809">
    <property type="entry name" value="Plant_receptor-like_S/T_kinase"/>
</dbReference>
<dbReference type="GO" id="GO:0005524">
    <property type="term" value="F:ATP binding"/>
    <property type="evidence" value="ECO:0007669"/>
    <property type="project" value="UniProtKB-KW"/>
</dbReference>
<dbReference type="GO" id="GO:0005886">
    <property type="term" value="C:plasma membrane"/>
    <property type="evidence" value="ECO:0007669"/>
    <property type="project" value="UniProtKB-SubCell"/>
</dbReference>
<dbReference type="SUPFAM" id="SSF52047">
    <property type="entry name" value="RNI-like"/>
    <property type="match status" value="1"/>
</dbReference>
<dbReference type="FunFam" id="1.10.510.10:FF:000358">
    <property type="entry name" value="Putative leucine-rich repeat receptor-like serine/threonine-protein kinase"/>
    <property type="match status" value="1"/>
</dbReference>
<dbReference type="InterPro" id="IPR032675">
    <property type="entry name" value="LRR_dom_sf"/>
</dbReference>
<evidence type="ECO:0000256" key="19">
    <source>
        <dbReference type="ARBA" id="ARBA00047899"/>
    </source>
</evidence>
<dbReference type="InterPro" id="IPR013210">
    <property type="entry name" value="LRR_N_plant-typ"/>
</dbReference>
<evidence type="ECO:0000256" key="12">
    <source>
        <dbReference type="ARBA" id="ARBA00022741"/>
    </source>
</evidence>
<dbReference type="InterPro" id="IPR003591">
    <property type="entry name" value="Leu-rich_rpt_typical-subtyp"/>
</dbReference>
<evidence type="ECO:0000256" key="21">
    <source>
        <dbReference type="SAM" id="Phobius"/>
    </source>
</evidence>
<evidence type="ECO:0000256" key="14">
    <source>
        <dbReference type="ARBA" id="ARBA00022840"/>
    </source>
</evidence>
<evidence type="ECO:0000256" key="20">
    <source>
        <dbReference type="ARBA" id="ARBA00048679"/>
    </source>
</evidence>
<feature type="transmembrane region" description="Helical" evidence="21">
    <location>
        <begin position="678"/>
        <end position="699"/>
    </location>
</feature>
<dbReference type="PANTHER" id="PTHR27008">
    <property type="entry name" value="OS04G0122200 PROTEIN"/>
    <property type="match status" value="1"/>
</dbReference>
<keyword evidence="18" id="KW-0325">Glycoprotein</keyword>
<evidence type="ECO:0000256" key="13">
    <source>
        <dbReference type="ARBA" id="ARBA00022777"/>
    </source>
</evidence>
<comment type="catalytic activity">
    <reaction evidence="20">
        <text>L-seryl-[protein] + ATP = O-phospho-L-seryl-[protein] + ADP + H(+)</text>
        <dbReference type="Rhea" id="RHEA:17989"/>
        <dbReference type="Rhea" id="RHEA-COMP:9863"/>
        <dbReference type="Rhea" id="RHEA-COMP:11604"/>
        <dbReference type="ChEBI" id="CHEBI:15378"/>
        <dbReference type="ChEBI" id="CHEBI:29999"/>
        <dbReference type="ChEBI" id="CHEBI:30616"/>
        <dbReference type="ChEBI" id="CHEBI:83421"/>
        <dbReference type="ChEBI" id="CHEBI:456216"/>
        <dbReference type="EC" id="2.7.11.1"/>
    </reaction>
</comment>
<evidence type="ECO:0000313" key="25">
    <source>
        <dbReference type="Proteomes" id="UP000287651"/>
    </source>
</evidence>
<dbReference type="Pfam" id="PF00069">
    <property type="entry name" value="Pkinase"/>
    <property type="match status" value="1"/>
</dbReference>
<dbReference type="InterPro" id="IPR000719">
    <property type="entry name" value="Prot_kinase_dom"/>
</dbReference>
<dbReference type="PROSITE" id="PS00108">
    <property type="entry name" value="PROTEIN_KINASE_ST"/>
    <property type="match status" value="1"/>
</dbReference>
<keyword evidence="9 21" id="KW-0812">Transmembrane</keyword>
<evidence type="ECO:0000256" key="9">
    <source>
        <dbReference type="ARBA" id="ARBA00022692"/>
    </source>
</evidence>
<organism evidence="24 25">
    <name type="scientific">Ensete ventricosum</name>
    <name type="common">Abyssinian banana</name>
    <name type="synonym">Musa ensete</name>
    <dbReference type="NCBI Taxonomy" id="4639"/>
    <lineage>
        <taxon>Eukaryota</taxon>
        <taxon>Viridiplantae</taxon>
        <taxon>Streptophyta</taxon>
        <taxon>Embryophyta</taxon>
        <taxon>Tracheophyta</taxon>
        <taxon>Spermatophyta</taxon>
        <taxon>Magnoliopsida</taxon>
        <taxon>Liliopsida</taxon>
        <taxon>Zingiberales</taxon>
        <taxon>Musaceae</taxon>
        <taxon>Ensete</taxon>
    </lineage>
</organism>
<evidence type="ECO:0000256" key="17">
    <source>
        <dbReference type="ARBA" id="ARBA00023170"/>
    </source>
</evidence>
<keyword evidence="7" id="KW-0433">Leucine-rich repeat</keyword>
<dbReference type="InterPro" id="IPR055414">
    <property type="entry name" value="LRR_R13L4/SHOC2-like"/>
</dbReference>
<evidence type="ECO:0000256" key="18">
    <source>
        <dbReference type="ARBA" id="ARBA00023180"/>
    </source>
</evidence>
<evidence type="ECO:0000256" key="3">
    <source>
        <dbReference type="ARBA" id="ARBA00012513"/>
    </source>
</evidence>
<dbReference type="EMBL" id="AMZH03006013">
    <property type="protein sequence ID" value="RRT64898.1"/>
    <property type="molecule type" value="Genomic_DNA"/>
</dbReference>
<keyword evidence="13" id="KW-0418">Kinase</keyword>
<evidence type="ECO:0000256" key="16">
    <source>
        <dbReference type="ARBA" id="ARBA00023136"/>
    </source>
</evidence>
<evidence type="ECO:0000256" key="6">
    <source>
        <dbReference type="ARBA" id="ARBA00022553"/>
    </source>
</evidence>
<feature type="signal peptide" evidence="22">
    <location>
        <begin position="1"/>
        <end position="35"/>
    </location>
</feature>
<accession>A0A426ZLM8</accession>
<dbReference type="GO" id="GO:0004674">
    <property type="term" value="F:protein serine/threonine kinase activity"/>
    <property type="evidence" value="ECO:0007669"/>
    <property type="project" value="UniProtKB-KW"/>
</dbReference>
<comment type="caution">
    <text evidence="24">The sequence shown here is derived from an EMBL/GenBank/DDBJ whole genome shotgun (WGS) entry which is preliminary data.</text>
</comment>
<dbReference type="PANTHER" id="PTHR27008:SF596">
    <property type="entry name" value="OS02G0215500 PROTEIN"/>
    <property type="match status" value="1"/>
</dbReference>
<evidence type="ECO:0000256" key="15">
    <source>
        <dbReference type="ARBA" id="ARBA00022989"/>
    </source>
</evidence>
<evidence type="ECO:0000256" key="1">
    <source>
        <dbReference type="ARBA" id="ARBA00004251"/>
    </source>
</evidence>
<dbReference type="PRINTS" id="PR00019">
    <property type="entry name" value="LEURICHRPT"/>
</dbReference>
<proteinExistence type="inferred from homology"/>
<dbReference type="SUPFAM" id="SSF56112">
    <property type="entry name" value="Protein kinase-like (PK-like)"/>
    <property type="match status" value="1"/>
</dbReference>
<keyword evidence="12" id="KW-0547">Nucleotide-binding</keyword>
<dbReference type="InterPro" id="IPR001611">
    <property type="entry name" value="Leu-rich_rpt"/>
</dbReference>
<dbReference type="Pfam" id="PF23598">
    <property type="entry name" value="LRR_14"/>
    <property type="match status" value="1"/>
</dbReference>
<keyword evidence="11" id="KW-0677">Repeat</keyword>
<dbReference type="InterPro" id="IPR011009">
    <property type="entry name" value="Kinase-like_dom_sf"/>
</dbReference>
<gene>
    <name evidence="24" type="ORF">B296_00039512</name>
</gene>
<dbReference type="FunFam" id="3.80.10.10:FF:000288">
    <property type="entry name" value="LRR receptor-like serine/threonine-protein kinase EFR"/>
    <property type="match status" value="1"/>
</dbReference>
<dbReference type="AlphaFoldDB" id="A0A426ZLM8"/>
<dbReference type="FunFam" id="3.80.10.10:FF:000041">
    <property type="entry name" value="LRR receptor-like serine/threonine-protein kinase ERECTA"/>
    <property type="match status" value="1"/>
</dbReference>